<gene>
    <name evidence="8" type="ORF">DPMN_103375</name>
</gene>
<evidence type="ECO:0000313" key="8">
    <source>
        <dbReference type="EMBL" id="KAH3830137.1"/>
    </source>
</evidence>
<comment type="similarity">
    <text evidence="2 7">Belongs to the group II decarboxylase family.</text>
</comment>
<evidence type="ECO:0000256" key="7">
    <source>
        <dbReference type="RuleBase" id="RU000382"/>
    </source>
</evidence>
<keyword evidence="5 7" id="KW-0456">Lyase</keyword>
<proteinExistence type="inferred from homology"/>
<reference evidence="8" key="1">
    <citation type="journal article" date="2019" name="bioRxiv">
        <title>The Genome of the Zebra Mussel, Dreissena polymorpha: A Resource for Invasive Species Research.</title>
        <authorList>
            <person name="McCartney M.A."/>
            <person name="Auch B."/>
            <person name="Kono T."/>
            <person name="Mallez S."/>
            <person name="Zhang Y."/>
            <person name="Obille A."/>
            <person name="Becker A."/>
            <person name="Abrahante J.E."/>
            <person name="Garbe J."/>
            <person name="Badalamenti J.P."/>
            <person name="Herman A."/>
            <person name="Mangelson H."/>
            <person name="Liachko I."/>
            <person name="Sullivan S."/>
            <person name="Sone E.D."/>
            <person name="Koren S."/>
            <person name="Silverstein K.A.T."/>
            <person name="Beckman K.B."/>
            <person name="Gohl D.M."/>
        </authorList>
    </citation>
    <scope>NUCLEOTIDE SEQUENCE</scope>
    <source>
        <strain evidence="8">Duluth1</strain>
        <tissue evidence="8">Whole animal</tissue>
    </source>
</reference>
<name>A0A9D4K2C6_DREPO</name>
<dbReference type="Pfam" id="PF00282">
    <property type="entry name" value="Pyridoxal_deC"/>
    <property type="match status" value="1"/>
</dbReference>
<accession>A0A9D4K2C6</accession>
<dbReference type="PANTHER" id="PTHR45677:SF8">
    <property type="entry name" value="CYSTEINE SULFINIC ACID DECARBOXYLASE"/>
    <property type="match status" value="1"/>
</dbReference>
<keyword evidence="9" id="KW-1185">Reference proteome</keyword>
<dbReference type="GO" id="GO:0019752">
    <property type="term" value="P:carboxylic acid metabolic process"/>
    <property type="evidence" value="ECO:0007669"/>
    <property type="project" value="InterPro"/>
</dbReference>
<evidence type="ECO:0000256" key="3">
    <source>
        <dbReference type="ARBA" id="ARBA00022793"/>
    </source>
</evidence>
<dbReference type="InterPro" id="IPR015424">
    <property type="entry name" value="PyrdxlP-dep_Trfase"/>
</dbReference>
<feature type="modified residue" description="N6-(pyridoxal phosphate)lysine" evidence="6">
    <location>
        <position position="66"/>
    </location>
</feature>
<protein>
    <recommendedName>
        <fullName evidence="10">Glutamate decarboxylase</fullName>
    </recommendedName>
</protein>
<dbReference type="GO" id="GO:0005737">
    <property type="term" value="C:cytoplasm"/>
    <property type="evidence" value="ECO:0007669"/>
    <property type="project" value="TreeGrafter"/>
</dbReference>
<dbReference type="GO" id="GO:0030170">
    <property type="term" value="F:pyridoxal phosphate binding"/>
    <property type="evidence" value="ECO:0007669"/>
    <property type="project" value="InterPro"/>
</dbReference>
<dbReference type="Proteomes" id="UP000828390">
    <property type="component" value="Unassembled WGS sequence"/>
</dbReference>
<comment type="caution">
    <text evidence="8">The sequence shown here is derived from an EMBL/GenBank/DDBJ whole genome shotgun (WGS) entry which is preliminary data.</text>
</comment>
<dbReference type="AlphaFoldDB" id="A0A9D4K2C6"/>
<organism evidence="8 9">
    <name type="scientific">Dreissena polymorpha</name>
    <name type="common">Zebra mussel</name>
    <name type="synonym">Mytilus polymorpha</name>
    <dbReference type="NCBI Taxonomy" id="45954"/>
    <lineage>
        <taxon>Eukaryota</taxon>
        <taxon>Metazoa</taxon>
        <taxon>Spiralia</taxon>
        <taxon>Lophotrochozoa</taxon>
        <taxon>Mollusca</taxon>
        <taxon>Bivalvia</taxon>
        <taxon>Autobranchia</taxon>
        <taxon>Heteroconchia</taxon>
        <taxon>Euheterodonta</taxon>
        <taxon>Imparidentia</taxon>
        <taxon>Neoheterodontei</taxon>
        <taxon>Myida</taxon>
        <taxon>Dreissenoidea</taxon>
        <taxon>Dreissenidae</taxon>
        <taxon>Dreissena</taxon>
    </lineage>
</organism>
<dbReference type="InterPro" id="IPR015421">
    <property type="entry name" value="PyrdxlP-dep_Trfase_major"/>
</dbReference>
<dbReference type="InterPro" id="IPR002129">
    <property type="entry name" value="PyrdxlP-dep_de-COase"/>
</dbReference>
<evidence type="ECO:0000256" key="6">
    <source>
        <dbReference type="PIRSR" id="PIRSR602129-50"/>
    </source>
</evidence>
<evidence type="ECO:0008006" key="10">
    <source>
        <dbReference type="Google" id="ProtNLM"/>
    </source>
</evidence>
<dbReference type="Gene3D" id="3.40.640.10">
    <property type="entry name" value="Type I PLP-dependent aspartate aminotransferase-like (Major domain)"/>
    <property type="match status" value="1"/>
</dbReference>
<dbReference type="PANTHER" id="PTHR45677">
    <property type="entry name" value="GLUTAMATE DECARBOXYLASE-RELATED"/>
    <property type="match status" value="1"/>
</dbReference>
<sequence>MVIATAGTTVYGAYDPIVHITPICKQNGLWLHVDGAWGGSVALTRKYRHLLEGIENADSMTWNAHKMMGVSQQCSIILTNHKGLLMNCHSAKAQYLFQSDKHYDVSYDTGDMSLQCGRRNDVLKLWLAWKAIGDEGMERDVEHIFELSRYLATQVEKRESEGFRLIMKPMCTNVCFWYIPSRLREKDETPEWWEQIGKHTQTIKERMMRAGSMMITYNPEGSRVNFFRMVTANKDSTFSDMDFVLDEIVRLGNDL</sequence>
<evidence type="ECO:0000256" key="1">
    <source>
        <dbReference type="ARBA" id="ARBA00001933"/>
    </source>
</evidence>
<dbReference type="Gene3D" id="3.90.1150.10">
    <property type="entry name" value="Aspartate Aminotransferase, domain 1"/>
    <property type="match status" value="1"/>
</dbReference>
<keyword evidence="3" id="KW-0210">Decarboxylase</keyword>
<keyword evidence="4 6" id="KW-0663">Pyridoxal phosphate</keyword>
<dbReference type="SUPFAM" id="SSF53383">
    <property type="entry name" value="PLP-dependent transferases"/>
    <property type="match status" value="1"/>
</dbReference>
<evidence type="ECO:0000256" key="4">
    <source>
        <dbReference type="ARBA" id="ARBA00022898"/>
    </source>
</evidence>
<dbReference type="EMBL" id="JAIWYP010000004">
    <property type="protein sequence ID" value="KAH3830137.1"/>
    <property type="molecule type" value="Genomic_DNA"/>
</dbReference>
<reference evidence="8" key="2">
    <citation type="submission" date="2020-11" db="EMBL/GenBank/DDBJ databases">
        <authorList>
            <person name="McCartney M.A."/>
            <person name="Auch B."/>
            <person name="Kono T."/>
            <person name="Mallez S."/>
            <person name="Becker A."/>
            <person name="Gohl D.M."/>
            <person name="Silverstein K.A.T."/>
            <person name="Koren S."/>
            <person name="Bechman K.B."/>
            <person name="Herman A."/>
            <person name="Abrahante J.E."/>
            <person name="Garbe J."/>
        </authorList>
    </citation>
    <scope>NUCLEOTIDE SEQUENCE</scope>
    <source>
        <strain evidence="8">Duluth1</strain>
        <tissue evidence="8">Whole animal</tissue>
    </source>
</reference>
<comment type="cofactor">
    <cofactor evidence="1 6 7">
        <name>pyridoxal 5'-phosphate</name>
        <dbReference type="ChEBI" id="CHEBI:597326"/>
    </cofactor>
</comment>
<dbReference type="GO" id="GO:0016831">
    <property type="term" value="F:carboxy-lyase activity"/>
    <property type="evidence" value="ECO:0007669"/>
    <property type="project" value="UniProtKB-KW"/>
</dbReference>
<dbReference type="InterPro" id="IPR015422">
    <property type="entry name" value="PyrdxlP-dep_Trfase_small"/>
</dbReference>
<evidence type="ECO:0000256" key="5">
    <source>
        <dbReference type="ARBA" id="ARBA00023239"/>
    </source>
</evidence>
<evidence type="ECO:0000256" key="2">
    <source>
        <dbReference type="ARBA" id="ARBA00009533"/>
    </source>
</evidence>
<evidence type="ECO:0000313" key="9">
    <source>
        <dbReference type="Proteomes" id="UP000828390"/>
    </source>
</evidence>